<evidence type="ECO:0000313" key="2">
    <source>
        <dbReference type="Proteomes" id="UP000819052"/>
    </source>
</evidence>
<evidence type="ECO:0000313" key="1">
    <source>
        <dbReference type="EMBL" id="NHZ42769.1"/>
    </source>
</evidence>
<dbReference type="RefSeq" id="WP_167078757.1">
    <property type="nucleotide sequence ID" value="NZ_VVIW01000014.1"/>
</dbReference>
<keyword evidence="2" id="KW-1185">Reference proteome</keyword>
<dbReference type="Proteomes" id="UP000819052">
    <property type="component" value="Unassembled WGS sequence"/>
</dbReference>
<proteinExistence type="predicted"/>
<sequence>MKLYNYVGPQEIADAVAAIAPGFAVLSPAALMQWLKDDRQHADGDGHVIATFVVDRHGTLRVADRCSEHLACAGGQPVLSAGEITFQVGRHEVQVQAVTNQSTGYCPEPASWPQVAAAIGKAGLPAPAGFHVNFLFRKCSQCHALNVIKENVFVCAMCDADLPAEWNLA</sequence>
<name>A0ABX0MGZ7_9BURK</name>
<gene>
    <name evidence="1" type="ORF">F1609_21710</name>
</gene>
<accession>A0ABX0MGZ7</accession>
<comment type="caution">
    <text evidence="1">The sequence shown here is derived from an EMBL/GenBank/DDBJ whole genome shotgun (WGS) entry which is preliminary data.</text>
</comment>
<protein>
    <submittedName>
        <fullName evidence="1">Uncharacterized protein</fullName>
    </submittedName>
</protein>
<dbReference type="EMBL" id="VVIW01000014">
    <property type="protein sequence ID" value="NHZ42769.1"/>
    <property type="molecule type" value="Genomic_DNA"/>
</dbReference>
<organism evidence="1 2">
    <name type="scientific">Massilia aquatica</name>
    <dbReference type="NCBI Taxonomy" id="2609000"/>
    <lineage>
        <taxon>Bacteria</taxon>
        <taxon>Pseudomonadati</taxon>
        <taxon>Pseudomonadota</taxon>
        <taxon>Betaproteobacteria</taxon>
        <taxon>Burkholderiales</taxon>
        <taxon>Oxalobacteraceae</taxon>
        <taxon>Telluria group</taxon>
        <taxon>Massilia</taxon>
    </lineage>
</organism>
<reference evidence="1 2" key="1">
    <citation type="submission" date="2019-09" db="EMBL/GenBank/DDBJ databases">
        <title>Taxonomy of Antarctic Massilia spp.: description of Massilia rubra sp. nov., Massilia aquatica sp. nov., Massilia mucilaginosa sp. nov., Massilia frigida sp. nov. isolated from streams, lakes and regoliths.</title>
        <authorList>
            <person name="Holochova P."/>
            <person name="Sedlacek I."/>
            <person name="Kralova S."/>
            <person name="Maslanova I."/>
            <person name="Busse H.-J."/>
            <person name="Stankova E."/>
            <person name="Vrbovska V."/>
            <person name="Kovarovic V."/>
            <person name="Bartak M."/>
            <person name="Svec P."/>
            <person name="Pantucek R."/>
        </authorList>
    </citation>
    <scope>NUCLEOTIDE SEQUENCE [LARGE SCALE GENOMIC DNA]</scope>
    <source>
        <strain evidence="1 2">CCM 8693</strain>
    </source>
</reference>